<evidence type="ECO:0000256" key="4">
    <source>
        <dbReference type="ARBA" id="ARBA00012438"/>
    </source>
</evidence>
<dbReference type="AlphaFoldDB" id="A0A1H6EZF6"/>
<comment type="catalytic activity">
    <reaction evidence="1">
        <text>ATP + protein L-histidine = ADP + protein N-phospho-L-histidine.</text>
        <dbReference type="EC" id="2.7.13.3"/>
    </reaction>
</comment>
<evidence type="ECO:0000256" key="18">
    <source>
        <dbReference type="ARBA" id="ARBA00030800"/>
    </source>
</evidence>
<name>A0A1H6EZF6_9ACTN</name>
<dbReference type="InterPro" id="IPR003594">
    <property type="entry name" value="HATPase_dom"/>
</dbReference>
<dbReference type="OrthoDB" id="227596at2"/>
<evidence type="ECO:0000256" key="12">
    <source>
        <dbReference type="ARBA" id="ARBA00022777"/>
    </source>
</evidence>
<dbReference type="GO" id="GO:0046983">
    <property type="term" value="F:protein dimerization activity"/>
    <property type="evidence" value="ECO:0007669"/>
    <property type="project" value="InterPro"/>
</dbReference>
<dbReference type="GO" id="GO:0016020">
    <property type="term" value="C:membrane"/>
    <property type="evidence" value="ECO:0007669"/>
    <property type="project" value="InterPro"/>
</dbReference>
<keyword evidence="12 21" id="KW-0418">Kinase</keyword>
<evidence type="ECO:0000256" key="6">
    <source>
        <dbReference type="ARBA" id="ARBA00022485"/>
    </source>
</evidence>
<keyword evidence="13" id="KW-0067">ATP-binding</keyword>
<proteinExistence type="predicted"/>
<dbReference type="InterPro" id="IPR036890">
    <property type="entry name" value="HATPase_C_sf"/>
</dbReference>
<dbReference type="Gene3D" id="3.30.565.10">
    <property type="entry name" value="Histidine kinase-like ATPase, C-terminal domain"/>
    <property type="match status" value="1"/>
</dbReference>
<dbReference type="GO" id="GO:0046872">
    <property type="term" value="F:metal ion binding"/>
    <property type="evidence" value="ECO:0007669"/>
    <property type="project" value="UniProtKB-KW"/>
</dbReference>
<comment type="cofactor">
    <cofactor evidence="2">
        <name>[4Fe-4S] cluster</name>
        <dbReference type="ChEBI" id="CHEBI:49883"/>
    </cofactor>
</comment>
<dbReference type="Proteomes" id="UP000236732">
    <property type="component" value="Unassembled WGS sequence"/>
</dbReference>
<evidence type="ECO:0000256" key="10">
    <source>
        <dbReference type="ARBA" id="ARBA00022723"/>
    </source>
</evidence>
<evidence type="ECO:0000256" key="2">
    <source>
        <dbReference type="ARBA" id="ARBA00001966"/>
    </source>
</evidence>
<dbReference type="InterPro" id="IPR005467">
    <property type="entry name" value="His_kinase_dom"/>
</dbReference>
<evidence type="ECO:0000256" key="13">
    <source>
        <dbReference type="ARBA" id="ARBA00022840"/>
    </source>
</evidence>
<dbReference type="PRINTS" id="PR00344">
    <property type="entry name" value="BCTRLSENSOR"/>
</dbReference>
<dbReference type="GO" id="GO:0000155">
    <property type="term" value="F:phosphorelay sensor kinase activity"/>
    <property type="evidence" value="ECO:0007669"/>
    <property type="project" value="InterPro"/>
</dbReference>
<dbReference type="PANTHER" id="PTHR24421:SF10">
    <property type="entry name" value="NITRATE_NITRITE SENSOR PROTEIN NARQ"/>
    <property type="match status" value="1"/>
</dbReference>
<feature type="compositionally biased region" description="Basic and acidic residues" evidence="19">
    <location>
        <begin position="12"/>
        <end position="28"/>
    </location>
</feature>
<evidence type="ECO:0000256" key="16">
    <source>
        <dbReference type="ARBA" id="ARBA00023014"/>
    </source>
</evidence>
<evidence type="ECO:0000256" key="1">
    <source>
        <dbReference type="ARBA" id="ARBA00000085"/>
    </source>
</evidence>
<dbReference type="PANTHER" id="PTHR24421">
    <property type="entry name" value="NITRATE/NITRITE SENSOR PROTEIN NARX-RELATED"/>
    <property type="match status" value="1"/>
</dbReference>
<evidence type="ECO:0000313" key="22">
    <source>
        <dbReference type="Proteomes" id="UP000236732"/>
    </source>
</evidence>
<keyword evidence="15" id="KW-0902">Two-component regulatory system</keyword>
<dbReference type="GO" id="GO:0005737">
    <property type="term" value="C:cytoplasm"/>
    <property type="evidence" value="ECO:0007669"/>
    <property type="project" value="UniProtKB-SubCell"/>
</dbReference>
<gene>
    <name evidence="21" type="ORF">SAMN05444920_13474</name>
</gene>
<protein>
    <recommendedName>
        <fullName evidence="5">Oxygen sensor histidine kinase NreB</fullName>
        <ecNumber evidence="4">2.7.13.3</ecNumber>
    </recommendedName>
    <alternativeName>
        <fullName evidence="18">Nitrogen regulation protein B</fullName>
    </alternativeName>
</protein>
<evidence type="ECO:0000256" key="17">
    <source>
        <dbReference type="ARBA" id="ARBA00024827"/>
    </source>
</evidence>
<keyword evidence="8" id="KW-0597">Phosphoprotein</keyword>
<evidence type="ECO:0000256" key="14">
    <source>
        <dbReference type="ARBA" id="ARBA00023004"/>
    </source>
</evidence>
<evidence type="ECO:0000259" key="20">
    <source>
        <dbReference type="PROSITE" id="PS50109"/>
    </source>
</evidence>
<keyword evidence="16" id="KW-0411">Iron-sulfur</keyword>
<dbReference type="InterPro" id="IPR011712">
    <property type="entry name" value="Sig_transdc_His_kin_sub3_dim/P"/>
</dbReference>
<evidence type="ECO:0000256" key="5">
    <source>
        <dbReference type="ARBA" id="ARBA00017322"/>
    </source>
</evidence>
<accession>A0A1H6EZF6</accession>
<dbReference type="Gene3D" id="1.20.5.1930">
    <property type="match status" value="1"/>
</dbReference>
<keyword evidence="6" id="KW-0004">4Fe-4S</keyword>
<dbReference type="GO" id="GO:0005524">
    <property type="term" value="F:ATP binding"/>
    <property type="evidence" value="ECO:0007669"/>
    <property type="project" value="UniProtKB-KW"/>
</dbReference>
<evidence type="ECO:0000256" key="11">
    <source>
        <dbReference type="ARBA" id="ARBA00022741"/>
    </source>
</evidence>
<dbReference type="EMBL" id="FNVT01000034">
    <property type="protein sequence ID" value="SEH03270.1"/>
    <property type="molecule type" value="Genomic_DNA"/>
</dbReference>
<comment type="subcellular location">
    <subcellularLocation>
        <location evidence="3">Cytoplasm</location>
    </subcellularLocation>
</comment>
<organism evidence="21 22">
    <name type="scientific">Nonomuraea solani</name>
    <dbReference type="NCBI Taxonomy" id="1144553"/>
    <lineage>
        <taxon>Bacteria</taxon>
        <taxon>Bacillati</taxon>
        <taxon>Actinomycetota</taxon>
        <taxon>Actinomycetes</taxon>
        <taxon>Streptosporangiales</taxon>
        <taxon>Streptosporangiaceae</taxon>
        <taxon>Nonomuraea</taxon>
    </lineage>
</organism>
<keyword evidence="11" id="KW-0547">Nucleotide-binding</keyword>
<feature type="domain" description="Histidine kinase" evidence="20">
    <location>
        <begin position="145"/>
        <end position="228"/>
    </location>
</feature>
<evidence type="ECO:0000256" key="7">
    <source>
        <dbReference type="ARBA" id="ARBA00022490"/>
    </source>
</evidence>
<dbReference type="PROSITE" id="PS50109">
    <property type="entry name" value="HIS_KIN"/>
    <property type="match status" value="1"/>
</dbReference>
<keyword evidence="9" id="KW-0808">Transferase</keyword>
<evidence type="ECO:0000256" key="3">
    <source>
        <dbReference type="ARBA" id="ARBA00004496"/>
    </source>
</evidence>
<keyword evidence="22" id="KW-1185">Reference proteome</keyword>
<evidence type="ECO:0000313" key="21">
    <source>
        <dbReference type="EMBL" id="SEH03270.1"/>
    </source>
</evidence>
<dbReference type="SMART" id="SM00387">
    <property type="entry name" value="HATPase_c"/>
    <property type="match status" value="1"/>
</dbReference>
<dbReference type="InterPro" id="IPR004358">
    <property type="entry name" value="Sig_transdc_His_kin-like_C"/>
</dbReference>
<keyword evidence="10" id="KW-0479">Metal-binding</keyword>
<dbReference type="GO" id="GO:0051539">
    <property type="term" value="F:4 iron, 4 sulfur cluster binding"/>
    <property type="evidence" value="ECO:0007669"/>
    <property type="project" value="UniProtKB-KW"/>
</dbReference>
<dbReference type="RefSeq" id="WP_103964258.1">
    <property type="nucleotide sequence ID" value="NZ_FNVT01000034.1"/>
</dbReference>
<dbReference type="Pfam" id="PF02518">
    <property type="entry name" value="HATPase_c"/>
    <property type="match status" value="1"/>
</dbReference>
<sequence>MHQDIQAARQSRAPENKPENKPENRLEDELAEERRRLLRDLHDGLGPALVAIAYRLDVAGGLLGEDQRQVGEVLWRLRDDVRELCAEIHRIVNDLRPAALAAGLLPALRAYCVWLDGAGGGLDVTVRAPETLPELPAAVEVTAYRITTEALANVLRHSSAGTCVLSVALGDDLEIEVLDDGRGLGPMTGDGLGLASMRARAADLGGSVTAGTGPGGGTRIVVRLPCALERCRVTAA</sequence>
<dbReference type="SUPFAM" id="SSF55874">
    <property type="entry name" value="ATPase domain of HSP90 chaperone/DNA topoisomerase II/histidine kinase"/>
    <property type="match status" value="1"/>
</dbReference>
<evidence type="ECO:0000256" key="19">
    <source>
        <dbReference type="SAM" id="MobiDB-lite"/>
    </source>
</evidence>
<evidence type="ECO:0000256" key="8">
    <source>
        <dbReference type="ARBA" id="ARBA00022553"/>
    </source>
</evidence>
<dbReference type="EC" id="2.7.13.3" evidence="4"/>
<feature type="region of interest" description="Disordered" evidence="19">
    <location>
        <begin position="1"/>
        <end position="28"/>
    </location>
</feature>
<reference evidence="21 22" key="1">
    <citation type="submission" date="2016-10" db="EMBL/GenBank/DDBJ databases">
        <authorList>
            <person name="de Groot N.N."/>
        </authorList>
    </citation>
    <scope>NUCLEOTIDE SEQUENCE [LARGE SCALE GENOMIC DNA]</scope>
    <source>
        <strain evidence="21 22">CGMCC 4.7037</strain>
    </source>
</reference>
<evidence type="ECO:0000256" key="15">
    <source>
        <dbReference type="ARBA" id="ARBA00023012"/>
    </source>
</evidence>
<dbReference type="InterPro" id="IPR050482">
    <property type="entry name" value="Sensor_HK_TwoCompSys"/>
</dbReference>
<evidence type="ECO:0000256" key="9">
    <source>
        <dbReference type="ARBA" id="ARBA00022679"/>
    </source>
</evidence>
<dbReference type="CDD" id="cd16917">
    <property type="entry name" value="HATPase_UhpB-NarQ-NarX-like"/>
    <property type="match status" value="1"/>
</dbReference>
<keyword evidence="7" id="KW-0963">Cytoplasm</keyword>
<dbReference type="Pfam" id="PF07730">
    <property type="entry name" value="HisKA_3"/>
    <property type="match status" value="1"/>
</dbReference>
<comment type="function">
    <text evidence="17">Member of the two-component regulatory system NreB/NreC involved in the control of dissimilatory nitrate/nitrite reduction in response to oxygen. NreB functions as a direct oxygen sensor histidine kinase which is autophosphorylated, in the absence of oxygen, probably at the conserved histidine residue, and transfers its phosphate group probably to a conserved aspartate residue of NreC. NreB/NreC activates the expression of the nitrate (narGHJI) and nitrite (nir) reductase operons, as well as the putative nitrate transporter gene narT.</text>
</comment>
<keyword evidence="14" id="KW-0408">Iron</keyword>